<keyword evidence="2" id="KW-1015">Disulfide bond</keyword>
<feature type="domain" description="Lipocalin/cytosolic fatty-acid binding" evidence="4">
    <location>
        <begin position="46"/>
        <end position="167"/>
    </location>
</feature>
<evidence type="ECO:0000259" key="4">
    <source>
        <dbReference type="Pfam" id="PF00061"/>
    </source>
</evidence>
<dbReference type="GO" id="GO:0000302">
    <property type="term" value="P:response to reactive oxygen species"/>
    <property type="evidence" value="ECO:0007669"/>
    <property type="project" value="TreeGrafter"/>
</dbReference>
<dbReference type="PANTHER" id="PTHR10612">
    <property type="entry name" value="APOLIPOPROTEIN D"/>
    <property type="match status" value="1"/>
</dbReference>
<dbReference type="GO" id="GO:0006629">
    <property type="term" value="P:lipid metabolic process"/>
    <property type="evidence" value="ECO:0007669"/>
    <property type="project" value="TreeGrafter"/>
</dbReference>
<feature type="chain" id="PRO_5013436411" description="Lipocalin/cytosolic fatty-acid binding domain-containing protein" evidence="3">
    <location>
        <begin position="20"/>
        <end position="202"/>
    </location>
</feature>
<dbReference type="Pfam" id="PF00061">
    <property type="entry name" value="Lipocalin"/>
    <property type="match status" value="1"/>
</dbReference>
<dbReference type="PIRSF" id="PIRSF036893">
    <property type="entry name" value="Lipocalin_ApoD"/>
    <property type="match status" value="1"/>
</dbReference>
<evidence type="ECO:0000256" key="3">
    <source>
        <dbReference type="PIRNR" id="PIRNR036893"/>
    </source>
</evidence>
<dbReference type="EMBL" id="GEBQ01024383">
    <property type="protein sequence ID" value="JAT15594.1"/>
    <property type="molecule type" value="Transcribed_RNA"/>
</dbReference>
<dbReference type="PANTHER" id="PTHR10612:SF34">
    <property type="entry name" value="APOLIPOPROTEIN D"/>
    <property type="match status" value="1"/>
</dbReference>
<proteinExistence type="inferred from homology"/>
<organism evidence="5">
    <name type="scientific">Graphocephala atropunctata</name>
    <dbReference type="NCBI Taxonomy" id="36148"/>
    <lineage>
        <taxon>Eukaryota</taxon>
        <taxon>Metazoa</taxon>
        <taxon>Ecdysozoa</taxon>
        <taxon>Arthropoda</taxon>
        <taxon>Hexapoda</taxon>
        <taxon>Insecta</taxon>
        <taxon>Pterygota</taxon>
        <taxon>Neoptera</taxon>
        <taxon>Paraneoptera</taxon>
        <taxon>Hemiptera</taxon>
        <taxon>Auchenorrhyncha</taxon>
        <taxon>Membracoidea</taxon>
        <taxon>Cicadellidae</taxon>
        <taxon>Cicadellinae</taxon>
        <taxon>Cicadellini</taxon>
        <taxon>Graphocephala</taxon>
    </lineage>
</organism>
<keyword evidence="3" id="KW-0732">Signal</keyword>
<gene>
    <name evidence="5" type="ORF">g.47416</name>
</gene>
<dbReference type="GO" id="GO:0031409">
    <property type="term" value="F:pigment binding"/>
    <property type="evidence" value="ECO:0007669"/>
    <property type="project" value="InterPro"/>
</dbReference>
<dbReference type="GO" id="GO:0005737">
    <property type="term" value="C:cytoplasm"/>
    <property type="evidence" value="ECO:0007669"/>
    <property type="project" value="TreeGrafter"/>
</dbReference>
<sequence>MRNYLFGAVQIFLVLGAQGFSFSWPHWGRCPNLEVQQGFTVTSYMGIWYTQAGYNIDSVQGKGRCSQAMYAYDYDRQVVNVTNKQIMASTNRWVSIDGTAVEVDPSRHEGKLDVTFRVPIVGDVTGPYWILGTDYNTYTVVYGCRNFLFFFHYYSTWLLSREQDIDGTGEAPQFYALVDAVLAKNKIDPSTFNQVDQVNCNV</sequence>
<dbReference type="SUPFAM" id="SSF50814">
    <property type="entry name" value="Lipocalins"/>
    <property type="match status" value="1"/>
</dbReference>
<feature type="signal peptide" evidence="3">
    <location>
        <begin position="1"/>
        <end position="19"/>
    </location>
</feature>
<dbReference type="PRINTS" id="PR01273">
    <property type="entry name" value="INVTBRTCOLOR"/>
</dbReference>
<evidence type="ECO:0000256" key="2">
    <source>
        <dbReference type="ARBA" id="ARBA00023157"/>
    </source>
</evidence>
<dbReference type="InterPro" id="IPR003057">
    <property type="entry name" value="Invtbrt_color"/>
</dbReference>
<protein>
    <recommendedName>
        <fullName evidence="4">Lipocalin/cytosolic fatty-acid binding domain-containing protein</fullName>
    </recommendedName>
</protein>
<comment type="similarity">
    <text evidence="1 3">Belongs to the calycin superfamily. Lipocalin family.</text>
</comment>
<name>A0A1B6KWJ1_9HEMI</name>
<dbReference type="Gene3D" id="2.40.128.20">
    <property type="match status" value="1"/>
</dbReference>
<reference evidence="5" key="1">
    <citation type="submission" date="2015-11" db="EMBL/GenBank/DDBJ databases">
        <title>De novo transcriptome assembly of four potential Pierce s Disease insect vectors from Arizona vineyards.</title>
        <authorList>
            <person name="Tassone E.E."/>
        </authorList>
    </citation>
    <scope>NUCLEOTIDE SEQUENCE</scope>
</reference>
<accession>A0A1B6KWJ1</accession>
<dbReference type="InterPro" id="IPR000566">
    <property type="entry name" value="Lipocln_cytosolic_FA-bd_dom"/>
</dbReference>
<dbReference type="AlphaFoldDB" id="A0A1B6KWJ1"/>
<evidence type="ECO:0000256" key="1">
    <source>
        <dbReference type="ARBA" id="ARBA00006889"/>
    </source>
</evidence>
<evidence type="ECO:0000313" key="5">
    <source>
        <dbReference type="EMBL" id="JAT15594.1"/>
    </source>
</evidence>
<dbReference type="InterPro" id="IPR022271">
    <property type="entry name" value="Lipocalin_ApoD"/>
</dbReference>
<dbReference type="InterPro" id="IPR012674">
    <property type="entry name" value="Calycin"/>
</dbReference>